<name>A0AAP0QNB0_9ROSI</name>
<organism evidence="1 2">
    <name type="scientific">Citrus x changshan-huyou</name>
    <dbReference type="NCBI Taxonomy" id="2935761"/>
    <lineage>
        <taxon>Eukaryota</taxon>
        <taxon>Viridiplantae</taxon>
        <taxon>Streptophyta</taxon>
        <taxon>Embryophyta</taxon>
        <taxon>Tracheophyta</taxon>
        <taxon>Spermatophyta</taxon>
        <taxon>Magnoliopsida</taxon>
        <taxon>eudicotyledons</taxon>
        <taxon>Gunneridae</taxon>
        <taxon>Pentapetalae</taxon>
        <taxon>rosids</taxon>
        <taxon>malvids</taxon>
        <taxon>Sapindales</taxon>
        <taxon>Rutaceae</taxon>
        <taxon>Aurantioideae</taxon>
        <taxon>Citrus</taxon>
    </lineage>
</organism>
<accession>A0AAP0QNB0</accession>
<evidence type="ECO:0000313" key="1">
    <source>
        <dbReference type="EMBL" id="KAK9209844.1"/>
    </source>
</evidence>
<proteinExistence type="predicted"/>
<gene>
    <name evidence="1" type="ORF">WN944_002212</name>
</gene>
<dbReference type="AlphaFoldDB" id="A0AAP0QNB0"/>
<dbReference type="Proteomes" id="UP001428341">
    <property type="component" value="Unassembled WGS sequence"/>
</dbReference>
<protein>
    <submittedName>
        <fullName evidence="1">Uncharacterized protein</fullName>
    </submittedName>
</protein>
<reference evidence="1 2" key="1">
    <citation type="submission" date="2024-05" db="EMBL/GenBank/DDBJ databases">
        <title>Haplotype-resolved chromosome-level genome assembly of Huyou (Citrus changshanensis).</title>
        <authorList>
            <person name="Miao C."/>
            <person name="Chen W."/>
            <person name="Wu Y."/>
            <person name="Wang L."/>
            <person name="Zhao S."/>
            <person name="Grierson D."/>
            <person name="Xu C."/>
            <person name="Chen K."/>
        </authorList>
    </citation>
    <scope>NUCLEOTIDE SEQUENCE [LARGE SCALE GENOMIC DNA]</scope>
    <source>
        <strain evidence="1">01-14</strain>
        <tissue evidence="1">Leaf</tissue>
    </source>
</reference>
<comment type="caution">
    <text evidence="1">The sequence shown here is derived from an EMBL/GenBank/DDBJ whole genome shotgun (WGS) entry which is preliminary data.</text>
</comment>
<keyword evidence="2" id="KW-1185">Reference proteome</keyword>
<sequence length="65" mass="7733">MNNVFNETGGLRSALWTCGRIPNDIKEKAEMTAEYKSPTRQRYVKNYRVEFVKCLRAKFLYKLRV</sequence>
<evidence type="ECO:0000313" key="2">
    <source>
        <dbReference type="Proteomes" id="UP001428341"/>
    </source>
</evidence>
<dbReference type="EMBL" id="JBCGBO010000004">
    <property type="protein sequence ID" value="KAK9209844.1"/>
    <property type="molecule type" value="Genomic_DNA"/>
</dbReference>